<keyword evidence="2" id="KW-1185">Reference proteome</keyword>
<comment type="caution">
    <text evidence="1">The sequence shown here is derived from an EMBL/GenBank/DDBJ whole genome shotgun (WGS) entry which is preliminary data.</text>
</comment>
<dbReference type="OrthoDB" id="5326346at2759"/>
<protein>
    <submittedName>
        <fullName evidence="1">Uncharacterized protein</fullName>
    </submittedName>
</protein>
<dbReference type="EMBL" id="CABFOC020000005">
    <property type="protein sequence ID" value="CAH0044437.1"/>
    <property type="molecule type" value="Genomic_DNA"/>
</dbReference>
<reference evidence="1" key="1">
    <citation type="submission" date="2021-10" db="EMBL/GenBank/DDBJ databases">
        <authorList>
            <person name="Piombo E."/>
        </authorList>
    </citation>
    <scope>NUCLEOTIDE SEQUENCE</scope>
</reference>
<accession>A0A9N9W6N4</accession>
<organism evidence="1 2">
    <name type="scientific">Clonostachys solani</name>
    <dbReference type="NCBI Taxonomy" id="160281"/>
    <lineage>
        <taxon>Eukaryota</taxon>
        <taxon>Fungi</taxon>
        <taxon>Dikarya</taxon>
        <taxon>Ascomycota</taxon>
        <taxon>Pezizomycotina</taxon>
        <taxon>Sordariomycetes</taxon>
        <taxon>Hypocreomycetidae</taxon>
        <taxon>Hypocreales</taxon>
        <taxon>Bionectriaceae</taxon>
        <taxon>Clonostachys</taxon>
    </lineage>
</organism>
<dbReference type="Proteomes" id="UP000775872">
    <property type="component" value="Unassembled WGS sequence"/>
</dbReference>
<sequence length="407" mass="46802">MYGQMVQRRNLPPRAQPSQFILPATPPIVQTQENDRDTVLVLHYPDSPLCITPDENEYAYYVFDDLRHERNQSSEDAIRRECAGWQEVALLDSYPASLKREAYMLVSSNRLQSVSKHFERQFSRCLQTLDVSNQCESGLGDTRKILNAVPACGWDERAMKLLMEAIHTEDVSFPEISNRLPPSQNDLHTDFELALMLDYYGCHHELRKRIAPLTLTLGEERPREVEMSHSLRKYATIACVFKDEDLVEKVFYTLVHDSNSPFDPYNLPVSTMFLDVVEHTRHRLFSVLLKTLRYLRDRAHRDPINPFCNTACAASFLRALQAYENGCPEMSILSSSGKSLSLFRSYRSTRRLVDAEARCEGRGKRCALYKCLGLVRDKCDKLISSASERAVAEISEERDSWVDPFED</sequence>
<name>A0A9N9W6N4_9HYPO</name>
<evidence type="ECO:0000313" key="1">
    <source>
        <dbReference type="EMBL" id="CAH0044437.1"/>
    </source>
</evidence>
<proteinExistence type="predicted"/>
<gene>
    <name evidence="1" type="ORF">CSOL1703_00010182</name>
</gene>
<evidence type="ECO:0000313" key="2">
    <source>
        <dbReference type="Proteomes" id="UP000775872"/>
    </source>
</evidence>
<dbReference type="AlphaFoldDB" id="A0A9N9W6N4"/>